<keyword evidence="2" id="KW-1185">Reference proteome</keyword>
<protein>
    <submittedName>
        <fullName evidence="1">(2Fe-2S) ferredoxin domain-containing protein</fullName>
    </submittedName>
</protein>
<evidence type="ECO:0000313" key="2">
    <source>
        <dbReference type="Proteomes" id="UP000664480"/>
    </source>
</evidence>
<proteinExistence type="predicted"/>
<sequence length="80" mass="8942">MNSNRKLIFICGGSDCKKCGSKELRKEIQRETKTGELKGSCKIIRTKCMDFCKSGPVVIVGEQIIKKATSQKVFTQLKKS</sequence>
<comment type="caution">
    <text evidence="1">The sequence shown here is derived from an EMBL/GenBank/DDBJ whole genome shotgun (WGS) entry which is preliminary data.</text>
</comment>
<dbReference type="SUPFAM" id="SSF52833">
    <property type="entry name" value="Thioredoxin-like"/>
    <property type="match status" value="1"/>
</dbReference>
<dbReference type="Proteomes" id="UP000664480">
    <property type="component" value="Unassembled WGS sequence"/>
</dbReference>
<organism evidence="1 2">
    <name type="scientific">Algoriphagus pacificus</name>
    <dbReference type="NCBI Taxonomy" id="2811234"/>
    <lineage>
        <taxon>Bacteria</taxon>
        <taxon>Pseudomonadati</taxon>
        <taxon>Bacteroidota</taxon>
        <taxon>Cytophagia</taxon>
        <taxon>Cytophagales</taxon>
        <taxon>Cyclobacteriaceae</taxon>
        <taxon>Algoriphagus</taxon>
    </lineage>
</organism>
<dbReference type="InterPro" id="IPR036249">
    <property type="entry name" value="Thioredoxin-like_sf"/>
</dbReference>
<dbReference type="EMBL" id="JAFKCU010000002">
    <property type="protein sequence ID" value="MBN7815961.1"/>
    <property type="molecule type" value="Genomic_DNA"/>
</dbReference>
<dbReference type="RefSeq" id="WP_206586601.1">
    <property type="nucleotide sequence ID" value="NZ_JAFKCU010000002.1"/>
</dbReference>
<dbReference type="CDD" id="cd02980">
    <property type="entry name" value="TRX_Fd_family"/>
    <property type="match status" value="1"/>
</dbReference>
<dbReference type="Pfam" id="PF01257">
    <property type="entry name" value="2Fe-2S_thioredx"/>
    <property type="match status" value="1"/>
</dbReference>
<reference evidence="1 2" key="1">
    <citation type="submission" date="2021-03" db="EMBL/GenBank/DDBJ databases">
        <title>novel species isolated from a fishpond in China.</title>
        <authorList>
            <person name="Lu H."/>
            <person name="Cai Z."/>
        </authorList>
    </citation>
    <scope>NUCLEOTIDE SEQUENCE [LARGE SCALE GENOMIC DNA]</scope>
    <source>
        <strain evidence="1 2">YJ13C</strain>
    </source>
</reference>
<evidence type="ECO:0000313" key="1">
    <source>
        <dbReference type="EMBL" id="MBN7815961.1"/>
    </source>
</evidence>
<gene>
    <name evidence="1" type="ORF">J0A69_10995</name>
</gene>
<accession>A0ABS3CFS8</accession>
<dbReference type="Gene3D" id="3.40.30.10">
    <property type="entry name" value="Glutaredoxin"/>
    <property type="match status" value="1"/>
</dbReference>
<name>A0ABS3CFS8_9BACT</name>